<dbReference type="EMBL" id="FNTJ01000001">
    <property type="protein sequence ID" value="SEB48312.1"/>
    <property type="molecule type" value="Genomic_DNA"/>
</dbReference>
<dbReference type="RefSeq" id="WP_092309831.1">
    <property type="nucleotide sequence ID" value="NZ_FNTJ01000001.1"/>
</dbReference>
<dbReference type="Proteomes" id="UP000198982">
    <property type="component" value="Unassembled WGS sequence"/>
</dbReference>
<evidence type="ECO:0000313" key="3">
    <source>
        <dbReference type="Proteomes" id="UP000198982"/>
    </source>
</evidence>
<dbReference type="PROSITE" id="PS51257">
    <property type="entry name" value="PROKAR_LIPOPROTEIN"/>
    <property type="match status" value="1"/>
</dbReference>
<feature type="signal peptide" evidence="1">
    <location>
        <begin position="1"/>
        <end position="26"/>
    </location>
</feature>
<evidence type="ECO:0000313" key="2">
    <source>
        <dbReference type="EMBL" id="SEB48312.1"/>
    </source>
</evidence>
<dbReference type="InterPro" id="IPR032624">
    <property type="entry name" value="DUF4879"/>
</dbReference>
<organism evidence="2 3">
    <name type="scientific">Pseudomonas saponiphila</name>
    <dbReference type="NCBI Taxonomy" id="556534"/>
    <lineage>
        <taxon>Bacteria</taxon>
        <taxon>Pseudomonadati</taxon>
        <taxon>Pseudomonadota</taxon>
        <taxon>Gammaproteobacteria</taxon>
        <taxon>Pseudomonadales</taxon>
        <taxon>Pseudomonadaceae</taxon>
        <taxon>Pseudomonas</taxon>
    </lineage>
</organism>
<keyword evidence="3" id="KW-1185">Reference proteome</keyword>
<evidence type="ECO:0008006" key="4">
    <source>
        <dbReference type="Google" id="ProtNLM"/>
    </source>
</evidence>
<accession>A0A1H4JRS0</accession>
<evidence type="ECO:0000256" key="1">
    <source>
        <dbReference type="SAM" id="SignalP"/>
    </source>
</evidence>
<dbReference type="AlphaFoldDB" id="A0A1H4JRS0"/>
<keyword evidence="1" id="KW-0732">Signal</keyword>
<protein>
    <recommendedName>
        <fullName evidence="4">DUF4879 domain-containing protein</fullName>
    </recommendedName>
</protein>
<feature type="chain" id="PRO_5011736945" description="DUF4879 domain-containing protein" evidence="1">
    <location>
        <begin position="27"/>
        <end position="149"/>
    </location>
</feature>
<name>A0A1H4JRS0_9PSED</name>
<reference evidence="3" key="1">
    <citation type="submission" date="2016-10" db="EMBL/GenBank/DDBJ databases">
        <authorList>
            <person name="Varghese N."/>
            <person name="Submissions S."/>
        </authorList>
    </citation>
    <scope>NUCLEOTIDE SEQUENCE [LARGE SCALE GENOMIC DNA]</scope>
    <source>
        <strain evidence="3">DSM 9751</strain>
    </source>
</reference>
<dbReference type="Pfam" id="PF16219">
    <property type="entry name" value="DUF4879"/>
    <property type="match status" value="1"/>
</dbReference>
<proteinExistence type="predicted"/>
<sequence length="149" mass="15833">MRSTVKMTALALLGAAACWLAAPAMARSAPPLSRVEILKVLSPSCGLEDVSDGRERTECDHNGPNIKVYVLEIGYGREPHVNLDGFEVDGTRSAVCEDGSAYVPCGNSGITVGYIYVFDLAGKQEGTFSFSNTSINAPGNTLSAQIYIR</sequence>
<gene>
    <name evidence="2" type="ORF">SAMN05216178_0653</name>
</gene>